<comment type="caution">
    <text evidence="1">The sequence shown here is derived from an EMBL/GenBank/DDBJ whole genome shotgun (WGS) entry which is preliminary data.</text>
</comment>
<dbReference type="AlphaFoldDB" id="X1EYD4"/>
<accession>X1EYD4</accession>
<organism evidence="1">
    <name type="scientific">marine sediment metagenome</name>
    <dbReference type="NCBI Taxonomy" id="412755"/>
    <lineage>
        <taxon>unclassified sequences</taxon>
        <taxon>metagenomes</taxon>
        <taxon>ecological metagenomes</taxon>
    </lineage>
</organism>
<name>X1EYD4_9ZZZZ</name>
<sequence length="38" mass="4333">MDRPSFAGEELGLERDFTKIVLSTFEDNKVAKALYLDL</sequence>
<feature type="non-terminal residue" evidence="1">
    <location>
        <position position="38"/>
    </location>
</feature>
<dbReference type="EMBL" id="BART01039643">
    <property type="protein sequence ID" value="GAH22174.1"/>
    <property type="molecule type" value="Genomic_DNA"/>
</dbReference>
<gene>
    <name evidence="1" type="ORF">S01H4_65033</name>
</gene>
<protein>
    <submittedName>
        <fullName evidence="1">Uncharacterized protein</fullName>
    </submittedName>
</protein>
<proteinExistence type="predicted"/>
<reference evidence="1" key="1">
    <citation type="journal article" date="2014" name="Front. Microbiol.">
        <title>High frequency of phylogenetically diverse reductive dehalogenase-homologous genes in deep subseafloor sedimentary metagenomes.</title>
        <authorList>
            <person name="Kawai M."/>
            <person name="Futagami T."/>
            <person name="Toyoda A."/>
            <person name="Takaki Y."/>
            <person name="Nishi S."/>
            <person name="Hori S."/>
            <person name="Arai W."/>
            <person name="Tsubouchi T."/>
            <person name="Morono Y."/>
            <person name="Uchiyama I."/>
            <person name="Ito T."/>
            <person name="Fujiyama A."/>
            <person name="Inagaki F."/>
            <person name="Takami H."/>
        </authorList>
    </citation>
    <scope>NUCLEOTIDE SEQUENCE</scope>
    <source>
        <strain evidence="1">Expedition CK06-06</strain>
    </source>
</reference>
<evidence type="ECO:0000313" key="1">
    <source>
        <dbReference type="EMBL" id="GAH22174.1"/>
    </source>
</evidence>